<organism evidence="2 3">
    <name type="scientific">Elsinoe batatas</name>
    <dbReference type="NCBI Taxonomy" id="2601811"/>
    <lineage>
        <taxon>Eukaryota</taxon>
        <taxon>Fungi</taxon>
        <taxon>Dikarya</taxon>
        <taxon>Ascomycota</taxon>
        <taxon>Pezizomycotina</taxon>
        <taxon>Dothideomycetes</taxon>
        <taxon>Dothideomycetidae</taxon>
        <taxon>Myriangiales</taxon>
        <taxon>Elsinoaceae</taxon>
        <taxon>Elsinoe</taxon>
    </lineage>
</organism>
<dbReference type="PANTHER" id="PTHR42051:SF1">
    <property type="entry name" value="MEIOTICALLY UP-REGULATED PROTEIN PB1A10.08"/>
    <property type="match status" value="1"/>
</dbReference>
<dbReference type="PANTHER" id="PTHR42051">
    <property type="entry name" value="MEIOTICALLY UP-REGULATED PROTEIN PB1A10.08"/>
    <property type="match status" value="1"/>
</dbReference>
<dbReference type="EMBL" id="JAESVG020000001">
    <property type="protein sequence ID" value="KAG8631435.1"/>
    <property type="molecule type" value="Genomic_DNA"/>
</dbReference>
<evidence type="ECO:0000313" key="2">
    <source>
        <dbReference type="EMBL" id="KAG8631435.1"/>
    </source>
</evidence>
<name>A0A8K0LCB0_9PEZI</name>
<feature type="compositionally biased region" description="Low complexity" evidence="1">
    <location>
        <begin position="188"/>
        <end position="202"/>
    </location>
</feature>
<feature type="region of interest" description="Disordered" evidence="1">
    <location>
        <begin position="171"/>
        <end position="203"/>
    </location>
</feature>
<feature type="compositionally biased region" description="Low complexity" evidence="1">
    <location>
        <begin position="59"/>
        <end position="86"/>
    </location>
</feature>
<feature type="compositionally biased region" description="Basic residues" evidence="1">
    <location>
        <begin position="1"/>
        <end position="11"/>
    </location>
</feature>
<protein>
    <submittedName>
        <fullName evidence="2">Uncharacterized protein</fullName>
    </submittedName>
</protein>
<dbReference type="OrthoDB" id="4181307at2759"/>
<gene>
    <name evidence="2" type="ORF">KVT40_000575</name>
</gene>
<feature type="region of interest" description="Disordered" evidence="1">
    <location>
        <begin position="498"/>
        <end position="525"/>
    </location>
</feature>
<dbReference type="InterPro" id="IPR034443">
    <property type="entry name" value="PB1A10.08"/>
</dbReference>
<keyword evidence="3" id="KW-1185">Reference proteome</keyword>
<proteinExistence type="predicted"/>
<reference evidence="2" key="1">
    <citation type="submission" date="2021-07" db="EMBL/GenBank/DDBJ databases">
        <title>Elsinoe batatas strain:CRI-CJ2 Genome sequencing and assembly.</title>
        <authorList>
            <person name="Huang L."/>
        </authorList>
    </citation>
    <scope>NUCLEOTIDE SEQUENCE</scope>
    <source>
        <strain evidence="2">CRI-CJ2</strain>
    </source>
</reference>
<accession>A0A8K0LCB0</accession>
<comment type="caution">
    <text evidence="2">The sequence shown here is derived from an EMBL/GenBank/DDBJ whole genome shotgun (WGS) entry which is preliminary data.</text>
</comment>
<sequence>MFSFKYLRRPLHNSDDEKDSLSIMKRDTCTAQRVPPGTPIRKNDDAHHIPPRTSPQPTSPTVSRPVTIPSRHASRGASSRRISSGSGQAGKGRRESSNSANTHRRDAVPASVAALLAVTAIPPRKTTAKRRIDPQRRISIDELVQEWKSESLSMPSYGSLKSMEVLLEPSEETAECSLESPGEYPEGLLSSRSASSDSTPSLELDQASLLSLGNPPTPSAARTSRAASISASARKIKAVSLTPTEDCVLNHPLIPRSTPDLDDDFDFPIPLVIASNKHLDRRKSSFKSNLTLSLQSLKTRALSSLSQLSLNNAGPHLSNTPYAYSDATLWEHPYIFPRLSPEVRPVSFSGVPTKSERRYFNPTVLSFDEQQSRYREALHNSSHDLFSNVVLEEHRHSPMIQMKTYNRSPAPRRTKAKSTPDANSEAGRALAGPPLVRQREPRENSDFLRVVVLEMNMRRVGKLEETVGGRARIWLPPRQNVVVIETKKVRPDGADVMLGGGPVMTDRKRRSKPVPKRWVSVGVDD</sequence>
<dbReference type="Proteomes" id="UP000809789">
    <property type="component" value="Unassembled WGS sequence"/>
</dbReference>
<feature type="region of interest" description="Disordered" evidence="1">
    <location>
        <begin position="406"/>
        <end position="441"/>
    </location>
</feature>
<evidence type="ECO:0000256" key="1">
    <source>
        <dbReference type="SAM" id="MobiDB-lite"/>
    </source>
</evidence>
<feature type="region of interest" description="Disordered" evidence="1">
    <location>
        <begin position="1"/>
        <end position="108"/>
    </location>
</feature>
<dbReference type="AlphaFoldDB" id="A0A8K0LCB0"/>
<evidence type="ECO:0000313" key="3">
    <source>
        <dbReference type="Proteomes" id="UP000809789"/>
    </source>
</evidence>